<dbReference type="SMART" id="SM00871">
    <property type="entry name" value="AraC_E_bind"/>
    <property type="match status" value="1"/>
</dbReference>
<proteinExistence type="predicted"/>
<dbReference type="SUPFAM" id="SSF55136">
    <property type="entry name" value="Probable bacterial effector-binding domain"/>
    <property type="match status" value="1"/>
</dbReference>
<evidence type="ECO:0000259" key="1">
    <source>
        <dbReference type="SMART" id="SM00871"/>
    </source>
</evidence>
<dbReference type="Pfam" id="PF14526">
    <property type="entry name" value="Cass2"/>
    <property type="match status" value="1"/>
</dbReference>
<dbReference type="RefSeq" id="WP_212921443.1">
    <property type="nucleotide sequence ID" value="NZ_BORP01000005.1"/>
</dbReference>
<dbReference type="InterPro" id="IPR011256">
    <property type="entry name" value="Reg_factor_effector_dom_sf"/>
</dbReference>
<dbReference type="InterPro" id="IPR010499">
    <property type="entry name" value="AraC_E-bd"/>
</dbReference>
<dbReference type="Proteomes" id="UP000676917">
    <property type="component" value="Unassembled WGS sequence"/>
</dbReference>
<name>A0A919X8J1_9BACI</name>
<reference evidence="2" key="1">
    <citation type="submission" date="2021-03" db="EMBL/GenBank/DDBJ databases">
        <title>Antimicrobial resistance genes in bacteria isolated from Japanese honey, and their potential for conferring macrolide and lincosamide resistance in the American foulbrood pathogen Paenibacillus larvae.</title>
        <authorList>
            <person name="Okamoto M."/>
            <person name="Kumagai M."/>
            <person name="Kanamori H."/>
            <person name="Takamatsu D."/>
        </authorList>
    </citation>
    <scope>NUCLEOTIDE SEQUENCE</scope>
    <source>
        <strain evidence="2">J43TS3</strain>
    </source>
</reference>
<dbReference type="InterPro" id="IPR029441">
    <property type="entry name" value="Cass2"/>
</dbReference>
<dbReference type="AlphaFoldDB" id="A0A919X8J1"/>
<dbReference type="EMBL" id="BORP01000005">
    <property type="protein sequence ID" value="GIO27977.1"/>
    <property type="molecule type" value="Genomic_DNA"/>
</dbReference>
<comment type="caution">
    <text evidence="2">The sequence shown here is derived from an EMBL/GenBank/DDBJ whole genome shotgun (WGS) entry which is preliminary data.</text>
</comment>
<feature type="domain" description="AraC effector-binding" evidence="1">
    <location>
        <begin position="39"/>
        <end position="194"/>
    </location>
</feature>
<sequence>MSEAIPLENLLPIEDFKPQPKPRSLKVLLGKSENRKTEHNYFIKDLEEIRLVGFRVLCEGDKYQEEIPKAANLLHRRTDEIKHVLNSGKQIGAFIVEEFPSEKDGYWVSVQVSKYEDIPKDMVSLTVPPQKYAITLHQGHKHLIRKSHERLQEWLIRKRIKSANDCWNLEFYQQFEINENVPDDLEVVLYNSIY</sequence>
<gene>
    <name evidence="2" type="ORF">J43TS3_25880</name>
</gene>
<dbReference type="Gene3D" id="3.20.80.10">
    <property type="entry name" value="Regulatory factor, effector binding domain"/>
    <property type="match status" value="1"/>
</dbReference>
<evidence type="ECO:0000313" key="3">
    <source>
        <dbReference type="Proteomes" id="UP000676917"/>
    </source>
</evidence>
<protein>
    <recommendedName>
        <fullName evidence="1">AraC effector-binding domain-containing protein</fullName>
    </recommendedName>
</protein>
<keyword evidence="3" id="KW-1185">Reference proteome</keyword>
<organism evidence="2 3">
    <name type="scientific">Ornithinibacillus bavariensis</name>
    <dbReference type="NCBI Taxonomy" id="545502"/>
    <lineage>
        <taxon>Bacteria</taxon>
        <taxon>Bacillati</taxon>
        <taxon>Bacillota</taxon>
        <taxon>Bacilli</taxon>
        <taxon>Bacillales</taxon>
        <taxon>Bacillaceae</taxon>
        <taxon>Ornithinibacillus</taxon>
    </lineage>
</organism>
<evidence type="ECO:0000313" key="2">
    <source>
        <dbReference type="EMBL" id="GIO27977.1"/>
    </source>
</evidence>
<accession>A0A919X8J1</accession>